<gene>
    <name evidence="2" type="ORF">MBORA_06670</name>
</gene>
<sequence length="102" mass="11192">MIEYLLDIIAFVIGAVIGLKFSYKQHSEPYVVVNKVDAIQLIIAVVGFLLIVISNNMILTAVGCFIVGALIGERPGYGRLELVFGFSIAVIIYLLLKLSNMM</sequence>
<keyword evidence="1" id="KW-0812">Transmembrane</keyword>
<dbReference type="PATRIC" id="fig|66851.6.peg.734"/>
<dbReference type="EMBL" id="LWMU01000051">
    <property type="protein sequence ID" value="KZX13369.1"/>
    <property type="molecule type" value="Genomic_DNA"/>
</dbReference>
<evidence type="ECO:0000256" key="1">
    <source>
        <dbReference type="SAM" id="Phobius"/>
    </source>
</evidence>
<keyword evidence="1" id="KW-0472">Membrane</keyword>
<dbReference type="InterPro" id="IPR019211">
    <property type="entry name" value="EhaL"/>
</dbReference>
<feature type="transmembrane region" description="Helical" evidence="1">
    <location>
        <begin position="6"/>
        <end position="23"/>
    </location>
</feature>
<name>A0A166BHT1_METOA</name>
<keyword evidence="1" id="KW-1133">Transmembrane helix</keyword>
<feature type="transmembrane region" description="Helical" evidence="1">
    <location>
        <begin position="43"/>
        <end position="71"/>
    </location>
</feature>
<protein>
    <submittedName>
        <fullName evidence="2">Uncharacterized protein</fullName>
    </submittedName>
</protein>
<dbReference type="AlphaFoldDB" id="A0A166BHT1"/>
<dbReference type="Proteomes" id="UP000077428">
    <property type="component" value="Unassembled WGS sequence"/>
</dbReference>
<dbReference type="OrthoDB" id="64436at2157"/>
<feature type="transmembrane region" description="Helical" evidence="1">
    <location>
        <begin position="77"/>
        <end position="96"/>
    </location>
</feature>
<dbReference type="RefSeq" id="WP_042693091.1">
    <property type="nucleotide sequence ID" value="NZ_CABMAB010000018.1"/>
</dbReference>
<dbReference type="Pfam" id="PF09877">
    <property type="entry name" value="EhaL"/>
    <property type="match status" value="1"/>
</dbReference>
<evidence type="ECO:0000313" key="3">
    <source>
        <dbReference type="Proteomes" id="UP000077428"/>
    </source>
</evidence>
<dbReference type="STRING" id="66851.MBORA_06670"/>
<proteinExistence type="predicted"/>
<organism evidence="2 3">
    <name type="scientific">Methanobrevibacter oralis</name>
    <dbReference type="NCBI Taxonomy" id="66851"/>
    <lineage>
        <taxon>Archaea</taxon>
        <taxon>Methanobacteriati</taxon>
        <taxon>Methanobacteriota</taxon>
        <taxon>Methanomada group</taxon>
        <taxon>Methanobacteria</taxon>
        <taxon>Methanobacteriales</taxon>
        <taxon>Methanobacteriaceae</taxon>
        <taxon>Methanobrevibacter</taxon>
    </lineage>
</organism>
<accession>A0A166BHT1</accession>
<keyword evidence="3" id="KW-1185">Reference proteome</keyword>
<reference evidence="3" key="1">
    <citation type="journal article" date="2016" name="Genome Announc.">
        <title>Draft Genome Sequences of Methanobrevibacter curvatus DSM11111, Methanobrevibacter cuticularis DSM11139, Methanobrevibacter filiformis DSM11501, and Methanobrevibacter oralis DSM7256.</title>
        <authorList>
            <person name="Poehlein A."/>
            <person name="Seedorf H."/>
        </authorList>
    </citation>
    <scope>NUCLEOTIDE SEQUENCE [LARGE SCALE GENOMIC DNA]</scope>
    <source>
        <strain evidence="3">DSM 7256 / JCM 30027 / ZR</strain>
    </source>
</reference>
<comment type="caution">
    <text evidence="2">The sequence shown here is derived from an EMBL/GenBank/DDBJ whole genome shotgun (WGS) entry which is preliminary data.</text>
</comment>
<evidence type="ECO:0000313" key="2">
    <source>
        <dbReference type="EMBL" id="KZX13369.1"/>
    </source>
</evidence>